<evidence type="ECO:0000313" key="2">
    <source>
        <dbReference type="Proteomes" id="UP001181622"/>
    </source>
</evidence>
<sequence length="437" mass="48963">MQRFGLGPKPGGLARIGDDALQALKDELDAPKIAAIERGSLPTYATATRVSQGDFSEVEAVRERELRARIGKQLSVDIGFVERLVMFWSNHFSMSINKDGVIRGTYGQLERDVIRKHVLGKFSDMHLGVMRHPAMLRYLDNQDSIGPNSEIGKSWGAGYNENLGRELLELHTLGAGGGYSEQDVTAMALLLTGWSYVRWWEIGQDWADVPDDRPGQFFFRKEWHEPGAISFMGEKYAPEGQKQAEKAIRDIARKRATAEHIAFKLVRHFITDEPTRAMVEPVAGAFHKSKGDLKKTALALISLPAAFDAPLTKIRTPYELSIAQLRALGAGYPEDATWLFYEPLRAMDNLPWERPAPDGYPDESWAWLDPDGMTIRLDTAMLAVDAYAEDFRKSAFELGKSLYGASLSDTTSDALMWTTDKRAGLTLLFMSPEFQRR</sequence>
<gene>
    <name evidence="1" type="ORF">IHQ68_02310</name>
</gene>
<evidence type="ECO:0000313" key="1">
    <source>
        <dbReference type="EMBL" id="MDR4305456.1"/>
    </source>
</evidence>
<dbReference type="InterPro" id="IPR014917">
    <property type="entry name" value="DUF1800"/>
</dbReference>
<protein>
    <submittedName>
        <fullName evidence="1">DUF1800 domain-containing protein</fullName>
    </submittedName>
</protein>
<accession>A0ABU1DBH4</accession>
<keyword evidence="2" id="KW-1185">Reference proteome</keyword>
<proteinExistence type="predicted"/>
<dbReference type="Pfam" id="PF08811">
    <property type="entry name" value="DUF1800"/>
    <property type="match status" value="1"/>
</dbReference>
<organism evidence="1 2">
    <name type="scientific">Chelatococcus sambhunathii</name>
    <dbReference type="NCBI Taxonomy" id="363953"/>
    <lineage>
        <taxon>Bacteria</taxon>
        <taxon>Pseudomonadati</taxon>
        <taxon>Pseudomonadota</taxon>
        <taxon>Alphaproteobacteria</taxon>
        <taxon>Hyphomicrobiales</taxon>
        <taxon>Chelatococcaceae</taxon>
        <taxon>Chelatococcus</taxon>
    </lineage>
</organism>
<dbReference type="Proteomes" id="UP001181622">
    <property type="component" value="Unassembled WGS sequence"/>
</dbReference>
<dbReference type="EMBL" id="JADBEO010000003">
    <property type="protein sequence ID" value="MDR4305456.1"/>
    <property type="molecule type" value="Genomic_DNA"/>
</dbReference>
<dbReference type="RefSeq" id="WP_309388508.1">
    <property type="nucleotide sequence ID" value="NZ_JADBEO010000003.1"/>
</dbReference>
<name>A0ABU1DBH4_9HYPH</name>
<reference evidence="1" key="1">
    <citation type="submission" date="2020-10" db="EMBL/GenBank/DDBJ databases">
        <authorList>
            <person name="Abbas A."/>
            <person name="Razzaq R."/>
            <person name="Waqas M."/>
            <person name="Abbas N."/>
            <person name="Nielsen T.K."/>
            <person name="Hansen L.H."/>
            <person name="Hussain S."/>
            <person name="Shahid M."/>
        </authorList>
    </citation>
    <scope>NUCLEOTIDE SEQUENCE</scope>
    <source>
        <strain evidence="1">S14</strain>
    </source>
</reference>
<comment type="caution">
    <text evidence="1">The sequence shown here is derived from an EMBL/GenBank/DDBJ whole genome shotgun (WGS) entry which is preliminary data.</text>
</comment>